<evidence type="ECO:0000313" key="4">
    <source>
        <dbReference type="Proteomes" id="UP001597182"/>
    </source>
</evidence>
<comment type="caution">
    <text evidence="3">The sequence shown here is derived from an EMBL/GenBank/DDBJ whole genome shotgun (WGS) entry which is preliminary data.</text>
</comment>
<dbReference type="EMBL" id="JBHTMB010000020">
    <property type="protein sequence ID" value="MFD1232216.1"/>
    <property type="molecule type" value="Genomic_DNA"/>
</dbReference>
<proteinExistence type="predicted"/>
<dbReference type="Proteomes" id="UP001597182">
    <property type="component" value="Unassembled WGS sequence"/>
</dbReference>
<accession>A0ABW3VA71</accession>
<dbReference type="RefSeq" id="WP_346092528.1">
    <property type="nucleotide sequence ID" value="NZ_BAABKS010000055.1"/>
</dbReference>
<dbReference type="PANTHER" id="PTHR40758">
    <property type="entry name" value="CONSERVED PROTEIN"/>
    <property type="match status" value="1"/>
</dbReference>
<gene>
    <name evidence="3" type="ORF">ACFQ34_02870</name>
</gene>
<dbReference type="Gene3D" id="1.20.120.450">
    <property type="entry name" value="dinb family like domain"/>
    <property type="match status" value="1"/>
</dbReference>
<dbReference type="Pfam" id="PF07398">
    <property type="entry name" value="MDMPI_C"/>
    <property type="match status" value="1"/>
</dbReference>
<name>A0ABW3VA71_9PSEU</name>
<organism evidence="3 4">
    <name type="scientific">Pseudonocardia benzenivorans</name>
    <dbReference type="NCBI Taxonomy" id="228005"/>
    <lineage>
        <taxon>Bacteria</taxon>
        <taxon>Bacillati</taxon>
        <taxon>Actinomycetota</taxon>
        <taxon>Actinomycetes</taxon>
        <taxon>Pseudonocardiales</taxon>
        <taxon>Pseudonocardiaceae</taxon>
        <taxon>Pseudonocardia</taxon>
    </lineage>
</organism>
<evidence type="ECO:0000313" key="3">
    <source>
        <dbReference type="EMBL" id="MFD1232216.1"/>
    </source>
</evidence>
<dbReference type="Pfam" id="PF11716">
    <property type="entry name" value="MDMPI_N"/>
    <property type="match status" value="1"/>
</dbReference>
<evidence type="ECO:0000259" key="2">
    <source>
        <dbReference type="Pfam" id="PF11716"/>
    </source>
</evidence>
<dbReference type="InterPro" id="IPR010872">
    <property type="entry name" value="MDMPI_C-term_domain"/>
</dbReference>
<feature type="domain" description="Mycothiol-dependent maleylpyruvate isomerase metal-binding" evidence="2">
    <location>
        <begin position="26"/>
        <end position="152"/>
    </location>
</feature>
<dbReference type="InterPro" id="IPR017517">
    <property type="entry name" value="Maleyloyr_isom"/>
</dbReference>
<feature type="domain" description="MDMPI C-terminal" evidence="1">
    <location>
        <begin position="169"/>
        <end position="262"/>
    </location>
</feature>
<dbReference type="InterPro" id="IPR024344">
    <property type="entry name" value="MDMPI_metal-binding"/>
</dbReference>
<protein>
    <submittedName>
        <fullName evidence="3">Maleylpyruvate isomerase family mycothiol-dependent enzyme</fullName>
    </submittedName>
</protein>
<evidence type="ECO:0000259" key="1">
    <source>
        <dbReference type="Pfam" id="PF07398"/>
    </source>
</evidence>
<dbReference type="SUPFAM" id="SSF109854">
    <property type="entry name" value="DinB/YfiT-like putative metalloenzymes"/>
    <property type="match status" value="1"/>
</dbReference>
<dbReference type="PANTHER" id="PTHR40758:SF1">
    <property type="entry name" value="CONSERVED PROTEIN"/>
    <property type="match status" value="1"/>
</dbReference>
<keyword evidence="4" id="KW-1185">Reference proteome</keyword>
<dbReference type="GO" id="GO:0016853">
    <property type="term" value="F:isomerase activity"/>
    <property type="evidence" value="ECO:0007669"/>
    <property type="project" value="UniProtKB-KW"/>
</dbReference>
<dbReference type="InterPro" id="IPR034660">
    <property type="entry name" value="DinB/YfiT-like"/>
</dbReference>
<keyword evidence="3" id="KW-0413">Isomerase</keyword>
<sequence length="270" mass="29057">MNRPATTGPADDVYAAAPGADEYLERFDAAGAALLDVLAERDPDDPVPFCEGWLLRDLAAHLAQVYRWVAVIVSEARAQRPPAAEFAAMLDPADTPDLARRLRTARDGLLAVLRAAPADLDCWTTWEVAAPAREFWARRMLHETLVHGVDVANAGRSTPAGGEEIDRAVAVDGIDEIVCGFARRYGRTLRSPDPVGLGVTCAATGLRWWARIGPDEPTFGRGTAPAGVDVEVTGPPGALLLLLWNRRPYTGLDVRGDPRVLDLWAAGAHL</sequence>
<reference evidence="4" key="1">
    <citation type="journal article" date="2019" name="Int. J. Syst. Evol. Microbiol.">
        <title>The Global Catalogue of Microorganisms (GCM) 10K type strain sequencing project: providing services to taxonomists for standard genome sequencing and annotation.</title>
        <authorList>
            <consortium name="The Broad Institute Genomics Platform"/>
            <consortium name="The Broad Institute Genome Sequencing Center for Infectious Disease"/>
            <person name="Wu L."/>
            <person name="Ma J."/>
        </authorList>
    </citation>
    <scope>NUCLEOTIDE SEQUENCE [LARGE SCALE GENOMIC DNA]</scope>
    <source>
        <strain evidence="4">CCUG 49018</strain>
    </source>
</reference>
<dbReference type="NCBIfam" id="TIGR03083">
    <property type="entry name" value="maleylpyruvate isomerase family mycothiol-dependent enzyme"/>
    <property type="match status" value="1"/>
</dbReference>